<evidence type="ECO:0000256" key="2">
    <source>
        <dbReference type="SAM" id="Phobius"/>
    </source>
</evidence>
<proteinExistence type="predicted"/>
<protein>
    <submittedName>
        <fullName evidence="3">Uncharacterized protein</fullName>
    </submittedName>
</protein>
<keyword evidence="2" id="KW-1133">Transmembrane helix</keyword>
<reference evidence="3 4" key="1">
    <citation type="journal article" date="2018" name="Mol. Biol. Evol.">
        <title>Broad Genomic Sampling Reveals a Smut Pathogenic Ancestry of the Fungal Clade Ustilaginomycotina.</title>
        <authorList>
            <person name="Kijpornyongpan T."/>
            <person name="Mondo S.J."/>
            <person name="Barry K."/>
            <person name="Sandor L."/>
            <person name="Lee J."/>
            <person name="Lipzen A."/>
            <person name="Pangilinan J."/>
            <person name="LaButti K."/>
            <person name="Hainaut M."/>
            <person name="Henrissat B."/>
            <person name="Grigoriev I.V."/>
            <person name="Spatafora J.W."/>
            <person name="Aime M.C."/>
        </authorList>
    </citation>
    <scope>NUCLEOTIDE SEQUENCE [LARGE SCALE GENOMIC DNA]</scope>
    <source>
        <strain evidence="3 4">MCA 4186</strain>
    </source>
</reference>
<feature type="transmembrane region" description="Helical" evidence="2">
    <location>
        <begin position="20"/>
        <end position="39"/>
    </location>
</feature>
<dbReference type="Proteomes" id="UP000245946">
    <property type="component" value="Unassembled WGS sequence"/>
</dbReference>
<organism evidence="3 4">
    <name type="scientific">Tilletiopsis washingtonensis</name>
    <dbReference type="NCBI Taxonomy" id="58919"/>
    <lineage>
        <taxon>Eukaryota</taxon>
        <taxon>Fungi</taxon>
        <taxon>Dikarya</taxon>
        <taxon>Basidiomycota</taxon>
        <taxon>Ustilaginomycotina</taxon>
        <taxon>Exobasidiomycetes</taxon>
        <taxon>Entylomatales</taxon>
        <taxon>Entylomatales incertae sedis</taxon>
        <taxon>Tilletiopsis</taxon>
    </lineage>
</organism>
<evidence type="ECO:0000313" key="4">
    <source>
        <dbReference type="Proteomes" id="UP000245946"/>
    </source>
</evidence>
<accession>A0A316Z0R5</accession>
<name>A0A316Z0R5_9BASI</name>
<evidence type="ECO:0000256" key="1">
    <source>
        <dbReference type="SAM" id="MobiDB-lite"/>
    </source>
</evidence>
<feature type="compositionally biased region" description="Low complexity" evidence="1">
    <location>
        <begin position="114"/>
        <end position="126"/>
    </location>
</feature>
<keyword evidence="2" id="KW-0472">Membrane</keyword>
<feature type="compositionally biased region" description="Low complexity" evidence="1">
    <location>
        <begin position="98"/>
        <end position="107"/>
    </location>
</feature>
<keyword evidence="4" id="KW-1185">Reference proteome</keyword>
<dbReference type="RefSeq" id="XP_025595398.1">
    <property type="nucleotide sequence ID" value="XM_025744433.1"/>
</dbReference>
<evidence type="ECO:0000313" key="3">
    <source>
        <dbReference type="EMBL" id="PWN95119.1"/>
    </source>
</evidence>
<keyword evidence="2" id="KW-0812">Transmembrane</keyword>
<gene>
    <name evidence="3" type="ORF">FA09DRAFT_341334</name>
</gene>
<dbReference type="EMBL" id="KZ819306">
    <property type="protein sequence ID" value="PWN95119.1"/>
    <property type="molecule type" value="Genomic_DNA"/>
</dbReference>
<dbReference type="GeneID" id="37271977"/>
<feature type="region of interest" description="Disordered" evidence="1">
    <location>
        <begin position="79"/>
        <end position="126"/>
    </location>
</feature>
<sequence length="126" mass="13433">MSLLASYAGTALLSGLQTSTQGLLFVLLCGGAGLLRTWLRARDERLGLSRSLRTPTDLTFWPRSYAGSRFHSRFNSKCSSGATTPELMSLSPVSEAWSRGSSSGQTTPSPPTPRALAPPTLGCWPC</sequence>
<dbReference type="AlphaFoldDB" id="A0A316Z0R5"/>